<evidence type="ECO:0000313" key="2">
    <source>
        <dbReference type="Proteomes" id="UP001595729"/>
    </source>
</evidence>
<protein>
    <submittedName>
        <fullName evidence="1">Uncharacterized protein</fullName>
    </submittedName>
</protein>
<name>A0ABV7WA50_9BURK</name>
<comment type="caution">
    <text evidence="1">The sequence shown here is derived from an EMBL/GenBank/DDBJ whole genome shotgun (WGS) entry which is preliminary data.</text>
</comment>
<gene>
    <name evidence="1" type="ORF">ACFOPI_23890</name>
</gene>
<reference evidence="2" key="1">
    <citation type="journal article" date="2019" name="Int. J. Syst. Evol. Microbiol.">
        <title>The Global Catalogue of Microorganisms (GCM) 10K type strain sequencing project: providing services to taxonomists for standard genome sequencing and annotation.</title>
        <authorList>
            <consortium name="The Broad Institute Genomics Platform"/>
            <consortium name="The Broad Institute Genome Sequencing Center for Infectious Disease"/>
            <person name="Wu L."/>
            <person name="Ma J."/>
        </authorList>
    </citation>
    <scope>NUCLEOTIDE SEQUENCE [LARGE SCALE GENOMIC DNA]</scope>
    <source>
        <strain evidence="2">KCTC 42501</strain>
    </source>
</reference>
<organism evidence="1 2">
    <name type="scientific">Hydrogenophaga luteola</name>
    <dbReference type="NCBI Taxonomy" id="1591122"/>
    <lineage>
        <taxon>Bacteria</taxon>
        <taxon>Pseudomonadati</taxon>
        <taxon>Pseudomonadota</taxon>
        <taxon>Betaproteobacteria</taxon>
        <taxon>Burkholderiales</taxon>
        <taxon>Comamonadaceae</taxon>
        <taxon>Hydrogenophaga</taxon>
    </lineage>
</organism>
<proteinExistence type="predicted"/>
<keyword evidence="2" id="KW-1185">Reference proteome</keyword>
<accession>A0ABV7WA50</accession>
<sequence length="114" mass="12613">MLSAVLRDISKLGIMKLANIVTGLETADDSLCIVAKRPWTGDSEAKLVRFTEDFRIPEEVRSAGYEYFLEVSVARDEVLSGPVALSDDQKIAAVIYYAENDAFPEWLNALGSQK</sequence>
<evidence type="ECO:0000313" key="1">
    <source>
        <dbReference type="EMBL" id="MFC3686654.1"/>
    </source>
</evidence>
<dbReference type="Proteomes" id="UP001595729">
    <property type="component" value="Unassembled WGS sequence"/>
</dbReference>
<dbReference type="EMBL" id="JBHRXX010000011">
    <property type="protein sequence ID" value="MFC3686654.1"/>
    <property type="molecule type" value="Genomic_DNA"/>
</dbReference>